<evidence type="ECO:0000256" key="2">
    <source>
        <dbReference type="ARBA" id="ARBA00007894"/>
    </source>
</evidence>
<dbReference type="PANTHER" id="PTHR43311">
    <property type="entry name" value="GLUTAMATE--TRNA LIGASE"/>
    <property type="match status" value="1"/>
</dbReference>
<comment type="catalytic activity">
    <reaction evidence="16">
        <text>tRNA(Gln) + L-glutamate + ATP = L-glutamyl-tRNA(Gln) + AMP + diphosphate</text>
        <dbReference type="Rhea" id="RHEA:64612"/>
        <dbReference type="Rhea" id="RHEA-COMP:9662"/>
        <dbReference type="Rhea" id="RHEA-COMP:9684"/>
        <dbReference type="ChEBI" id="CHEBI:29985"/>
        <dbReference type="ChEBI" id="CHEBI:30616"/>
        <dbReference type="ChEBI" id="CHEBI:33019"/>
        <dbReference type="ChEBI" id="CHEBI:78442"/>
        <dbReference type="ChEBI" id="CHEBI:78520"/>
        <dbReference type="ChEBI" id="CHEBI:456215"/>
    </reaction>
    <physiologicalReaction direction="left-to-right" evidence="16">
        <dbReference type="Rhea" id="RHEA:64613"/>
    </physiologicalReaction>
</comment>
<evidence type="ECO:0000256" key="10">
    <source>
        <dbReference type="ARBA" id="ARBA00044054"/>
    </source>
</evidence>
<dbReference type="InterPro" id="IPR014729">
    <property type="entry name" value="Rossmann-like_a/b/a_fold"/>
</dbReference>
<dbReference type="GO" id="GO:0008270">
    <property type="term" value="F:zinc ion binding"/>
    <property type="evidence" value="ECO:0007669"/>
    <property type="project" value="InterPro"/>
</dbReference>
<comment type="similarity">
    <text evidence="2">Belongs to the class-I aminoacyl-tRNA synthetase family. Glutamate--tRNA ligase type 1 subfamily.</text>
</comment>
<proteinExistence type="inferred from homology"/>
<dbReference type="HAMAP" id="MF_00022">
    <property type="entry name" value="Glu_tRNA_synth_type1"/>
    <property type="match status" value="1"/>
</dbReference>
<dbReference type="GO" id="GO:0006424">
    <property type="term" value="P:glutamyl-tRNA aminoacylation"/>
    <property type="evidence" value="ECO:0007669"/>
    <property type="project" value="InterPro"/>
</dbReference>
<dbReference type="EC" id="6.1.1.17" evidence="3"/>
<evidence type="ECO:0000256" key="17">
    <source>
        <dbReference type="RuleBase" id="RU363037"/>
    </source>
</evidence>
<comment type="catalytic activity">
    <reaction evidence="15">
        <text>tRNA(Glx) + L-glutamate + ATP = L-glutamyl-tRNA(Glx) + AMP + diphosphate</text>
        <dbReference type="Rhea" id="RHEA:18397"/>
        <dbReference type="Rhea" id="RHEA-COMP:9713"/>
        <dbReference type="Rhea" id="RHEA-COMP:9716"/>
        <dbReference type="ChEBI" id="CHEBI:29985"/>
        <dbReference type="ChEBI" id="CHEBI:30616"/>
        <dbReference type="ChEBI" id="CHEBI:33019"/>
        <dbReference type="ChEBI" id="CHEBI:78442"/>
        <dbReference type="ChEBI" id="CHEBI:78520"/>
        <dbReference type="ChEBI" id="CHEBI:456215"/>
        <dbReference type="EC" id="6.1.1.24"/>
    </reaction>
    <physiologicalReaction direction="left-to-right" evidence="15">
        <dbReference type="Rhea" id="RHEA:18398"/>
    </physiologicalReaction>
</comment>
<dbReference type="GO" id="GO:0004818">
    <property type="term" value="F:glutamate-tRNA ligase activity"/>
    <property type="evidence" value="ECO:0007669"/>
    <property type="project" value="UniProtKB-EC"/>
</dbReference>
<evidence type="ECO:0000256" key="9">
    <source>
        <dbReference type="ARBA" id="ARBA00030865"/>
    </source>
</evidence>
<dbReference type="InterPro" id="IPR033910">
    <property type="entry name" value="GluRS_core"/>
</dbReference>
<feature type="domain" description="Aminoacyl-tRNA synthetase class I anticodon-binding" evidence="19">
    <location>
        <begin position="373"/>
        <end position="511"/>
    </location>
</feature>
<protein>
    <recommendedName>
        <fullName evidence="11">Nondiscriminating glutamyl-tRNA synthetase EARS2, mitochondrial</fullName>
        <ecNumber evidence="3">6.1.1.17</ecNumber>
        <ecNumber evidence="10">6.1.1.24</ecNumber>
    </recommendedName>
    <alternativeName>
        <fullName evidence="13">Glutamate--tRNA(Gln) ligase EARS2, mitochondrial</fullName>
    </alternativeName>
    <alternativeName>
        <fullName evidence="9">Glutamyl-tRNA synthetase</fullName>
    </alternativeName>
    <alternativeName>
        <fullName evidence="12">Mitochondrial glutamyl-tRNA synthetase</fullName>
    </alternativeName>
</protein>
<dbReference type="Pfam" id="PF19269">
    <property type="entry name" value="Anticodon_2"/>
    <property type="match status" value="1"/>
</dbReference>
<evidence type="ECO:0000256" key="14">
    <source>
        <dbReference type="ARBA" id="ARBA00047366"/>
    </source>
</evidence>
<dbReference type="GO" id="GO:0050561">
    <property type="term" value="F:glutamate-tRNA(Gln) ligase activity"/>
    <property type="evidence" value="ECO:0007669"/>
    <property type="project" value="UniProtKB-EC"/>
</dbReference>
<keyword evidence="7 17" id="KW-0648">Protein biosynthesis</keyword>
<dbReference type="FunFam" id="3.40.50.620:FF:000045">
    <property type="entry name" value="Glutamate--tRNA ligase, mitochondrial"/>
    <property type="match status" value="1"/>
</dbReference>
<keyword evidence="4 17" id="KW-0436">Ligase</keyword>
<dbReference type="CDD" id="cd00808">
    <property type="entry name" value="GluRS_core"/>
    <property type="match status" value="1"/>
</dbReference>
<dbReference type="InterPro" id="IPR020058">
    <property type="entry name" value="Glu/Gln-tRNA-synth_Ib_cat-dom"/>
</dbReference>
<dbReference type="GO" id="GO:0005739">
    <property type="term" value="C:mitochondrion"/>
    <property type="evidence" value="ECO:0007669"/>
    <property type="project" value="UniProtKB-SubCell"/>
</dbReference>
<evidence type="ECO:0000259" key="19">
    <source>
        <dbReference type="Pfam" id="PF19269"/>
    </source>
</evidence>
<keyword evidence="5 17" id="KW-0547">Nucleotide-binding</keyword>
<evidence type="ECO:0000256" key="12">
    <source>
        <dbReference type="ARBA" id="ARBA00044251"/>
    </source>
</evidence>
<dbReference type="SUPFAM" id="SSF48163">
    <property type="entry name" value="An anticodon-binding domain of class I aminoacyl-tRNA synthetases"/>
    <property type="match status" value="1"/>
</dbReference>
<dbReference type="InterPro" id="IPR008925">
    <property type="entry name" value="aa_tRNA-synth_I_cd-bd_sf"/>
</dbReference>
<keyword evidence="8 17" id="KW-0030">Aminoacyl-tRNA synthetase</keyword>
<evidence type="ECO:0000259" key="18">
    <source>
        <dbReference type="Pfam" id="PF00749"/>
    </source>
</evidence>
<dbReference type="GO" id="GO:0000049">
    <property type="term" value="F:tRNA binding"/>
    <property type="evidence" value="ECO:0007669"/>
    <property type="project" value="InterPro"/>
</dbReference>
<dbReference type="InterPro" id="IPR020751">
    <property type="entry name" value="aa-tRNA-synth_I_codon-bd_sub2"/>
</dbReference>
<dbReference type="GO" id="GO:0005524">
    <property type="term" value="F:ATP binding"/>
    <property type="evidence" value="ECO:0007669"/>
    <property type="project" value="UniProtKB-KW"/>
</dbReference>
<dbReference type="InterPro" id="IPR000924">
    <property type="entry name" value="Glu/Gln-tRNA-synth"/>
</dbReference>
<gene>
    <name evidence="20" type="ORF">SBAD_LOCUS4951</name>
</gene>
<dbReference type="Proteomes" id="UP000270296">
    <property type="component" value="Unassembled WGS sequence"/>
</dbReference>
<keyword evidence="21" id="KW-1185">Reference proteome</keyword>
<evidence type="ECO:0000256" key="1">
    <source>
        <dbReference type="ARBA" id="ARBA00004173"/>
    </source>
</evidence>
<dbReference type="EC" id="6.1.1.24" evidence="10"/>
<evidence type="ECO:0000256" key="13">
    <source>
        <dbReference type="ARBA" id="ARBA00044313"/>
    </source>
</evidence>
<organism evidence="20 21">
    <name type="scientific">Soboliphyme baturini</name>
    <dbReference type="NCBI Taxonomy" id="241478"/>
    <lineage>
        <taxon>Eukaryota</taxon>
        <taxon>Metazoa</taxon>
        <taxon>Ecdysozoa</taxon>
        <taxon>Nematoda</taxon>
        <taxon>Enoplea</taxon>
        <taxon>Dorylaimia</taxon>
        <taxon>Dioctophymatida</taxon>
        <taxon>Dioctophymatoidea</taxon>
        <taxon>Soboliphymatidae</taxon>
        <taxon>Soboliphyme</taxon>
    </lineage>
</organism>
<keyword evidence="6 17" id="KW-0067">ATP-binding</keyword>
<accession>A0A3P8EFB0</accession>
<dbReference type="InterPro" id="IPR045462">
    <property type="entry name" value="aa-tRNA-synth_I_cd-bd"/>
</dbReference>
<evidence type="ECO:0000256" key="11">
    <source>
        <dbReference type="ARBA" id="ARBA00044142"/>
    </source>
</evidence>
<reference evidence="20 21" key="1">
    <citation type="submission" date="2018-11" db="EMBL/GenBank/DDBJ databases">
        <authorList>
            <consortium name="Pathogen Informatics"/>
        </authorList>
    </citation>
    <scope>NUCLEOTIDE SEQUENCE [LARGE SCALE GENOMIC DNA]</scope>
</reference>
<evidence type="ECO:0000256" key="5">
    <source>
        <dbReference type="ARBA" id="ARBA00022741"/>
    </source>
</evidence>
<dbReference type="Gene3D" id="3.40.50.620">
    <property type="entry name" value="HUPs"/>
    <property type="match status" value="1"/>
</dbReference>
<feature type="domain" description="Glutamyl/glutaminyl-tRNA synthetase class Ib catalytic" evidence="18">
    <location>
        <begin position="28"/>
        <end position="342"/>
    </location>
</feature>
<evidence type="ECO:0000313" key="21">
    <source>
        <dbReference type="Proteomes" id="UP000270296"/>
    </source>
</evidence>
<evidence type="ECO:0000256" key="15">
    <source>
        <dbReference type="ARBA" id="ARBA00047479"/>
    </source>
</evidence>
<evidence type="ECO:0000256" key="4">
    <source>
        <dbReference type="ARBA" id="ARBA00022598"/>
    </source>
</evidence>
<comment type="subcellular location">
    <subcellularLocation>
        <location evidence="1">Mitochondrion</location>
    </subcellularLocation>
</comment>
<evidence type="ECO:0000313" key="20">
    <source>
        <dbReference type="EMBL" id="VDP05816.1"/>
    </source>
</evidence>
<name>A0A3P8EFB0_9BILA</name>
<dbReference type="InterPro" id="IPR004527">
    <property type="entry name" value="Glu-tRNA-ligase_bac/mito"/>
</dbReference>
<dbReference type="OrthoDB" id="428822at2759"/>
<evidence type="ECO:0000256" key="6">
    <source>
        <dbReference type="ARBA" id="ARBA00022840"/>
    </source>
</evidence>
<dbReference type="PRINTS" id="PR00987">
    <property type="entry name" value="TRNASYNTHGLU"/>
</dbReference>
<dbReference type="NCBIfam" id="TIGR00464">
    <property type="entry name" value="gltX_bact"/>
    <property type="match status" value="1"/>
</dbReference>
<dbReference type="Pfam" id="PF00749">
    <property type="entry name" value="tRNA-synt_1c"/>
    <property type="match status" value="1"/>
</dbReference>
<dbReference type="EMBL" id="UZAM01008647">
    <property type="protein sequence ID" value="VDP05816.1"/>
    <property type="molecule type" value="Genomic_DNA"/>
</dbReference>
<dbReference type="PANTHER" id="PTHR43311:SF2">
    <property type="entry name" value="GLUTAMATE--TRNA LIGASE, MITOCHONDRIAL-RELATED"/>
    <property type="match status" value="1"/>
</dbReference>
<comment type="catalytic activity">
    <reaction evidence="14">
        <text>tRNA(Glu) + L-glutamate + ATP = L-glutamyl-tRNA(Glu) + AMP + diphosphate</text>
        <dbReference type="Rhea" id="RHEA:23540"/>
        <dbReference type="Rhea" id="RHEA-COMP:9663"/>
        <dbReference type="Rhea" id="RHEA-COMP:9680"/>
        <dbReference type="ChEBI" id="CHEBI:29985"/>
        <dbReference type="ChEBI" id="CHEBI:30616"/>
        <dbReference type="ChEBI" id="CHEBI:33019"/>
        <dbReference type="ChEBI" id="CHEBI:78442"/>
        <dbReference type="ChEBI" id="CHEBI:78520"/>
        <dbReference type="ChEBI" id="CHEBI:456215"/>
        <dbReference type="EC" id="6.1.1.17"/>
    </reaction>
    <physiologicalReaction direction="left-to-right" evidence="14">
        <dbReference type="Rhea" id="RHEA:23541"/>
    </physiologicalReaction>
</comment>
<dbReference type="AlphaFoldDB" id="A0A3P8EFB0"/>
<evidence type="ECO:0000256" key="7">
    <source>
        <dbReference type="ARBA" id="ARBA00022917"/>
    </source>
</evidence>
<evidence type="ECO:0000256" key="16">
    <source>
        <dbReference type="ARBA" id="ARBA00047689"/>
    </source>
</evidence>
<dbReference type="Gene3D" id="1.10.10.350">
    <property type="match status" value="1"/>
</dbReference>
<dbReference type="InterPro" id="IPR049940">
    <property type="entry name" value="GluQ/Sye"/>
</dbReference>
<evidence type="ECO:0000256" key="3">
    <source>
        <dbReference type="ARBA" id="ARBA00012835"/>
    </source>
</evidence>
<sequence>MLISLDVVTNSAAFRWYSWKRSYSSEAVRLRFAPSPTGFLHFGGLRTAMYNYLFAKKLHGKFVLRIEDTDRKRLIPGAVENFQNILDWLCLTPDEGPFIGGCYGPYVQSERLKLYHTAALELIERKNAYRCFCSPDRLMLMRKEALRLRQAPKYDRNCCYLPEAVVQENLEKKVPFVVRLKLQPSLVTFSDMVFGVCSMNPYESEGDPVLLKSDGYPTYHFANVVDDHAMCISHVLRGEEWLASTTKHLLLYEAFGWKPPRFAHLPLMKALSGGKLSKRDSSARVDQYQNRGYFPLAILNFVCFAGGGFLDARKQGCAYTMKELIDMFDIKLISRHPTKLDFTWLDHYNRDIIRQTNSEDLIPHLRQTVKERYKDHKLFNAEALDDQYLKAILRHVKDRLSNFSELLSDEYEFLWITPEPESYINIGMPGNEAQKILNAVCDALLFGNDSSFTKDNVSHRMENVIKSFNLKKSEFLKFMRLVITGRNRGLPVYEIFEIFGRENSINRLRKATVIFSCDS</sequence>
<dbReference type="SUPFAM" id="SSF52374">
    <property type="entry name" value="Nucleotidylyl transferase"/>
    <property type="match status" value="1"/>
</dbReference>
<evidence type="ECO:0000256" key="8">
    <source>
        <dbReference type="ARBA" id="ARBA00023146"/>
    </source>
</evidence>